<dbReference type="HAMAP" id="MF_00024">
    <property type="entry name" value="CobD_CbiB"/>
    <property type="match status" value="1"/>
</dbReference>
<evidence type="ECO:0000256" key="8">
    <source>
        <dbReference type="ARBA" id="ARBA00023136"/>
    </source>
</evidence>
<dbReference type="EMBL" id="JAHWDQ010000003">
    <property type="protein sequence ID" value="MBW2941659.1"/>
    <property type="molecule type" value="Genomic_DNA"/>
</dbReference>
<keyword evidence="6 9" id="KW-0812">Transmembrane</keyword>
<keyword evidence="7 9" id="KW-1133">Transmembrane helix</keyword>
<accession>A0ABS6VTK9</accession>
<evidence type="ECO:0000256" key="2">
    <source>
        <dbReference type="ARBA" id="ARBA00004953"/>
    </source>
</evidence>
<organism evidence="10 11">
    <name type="scientific">Zhongshania aquimaris</name>
    <dbReference type="NCBI Taxonomy" id="2857107"/>
    <lineage>
        <taxon>Bacteria</taxon>
        <taxon>Pseudomonadati</taxon>
        <taxon>Pseudomonadota</taxon>
        <taxon>Gammaproteobacteria</taxon>
        <taxon>Cellvibrionales</taxon>
        <taxon>Spongiibacteraceae</taxon>
        <taxon>Zhongshania</taxon>
    </lineage>
</organism>
<evidence type="ECO:0000256" key="1">
    <source>
        <dbReference type="ARBA" id="ARBA00004651"/>
    </source>
</evidence>
<evidence type="ECO:0000256" key="6">
    <source>
        <dbReference type="ARBA" id="ARBA00022692"/>
    </source>
</evidence>
<dbReference type="Pfam" id="PF03186">
    <property type="entry name" value="CobD_Cbib"/>
    <property type="match status" value="1"/>
</dbReference>
<dbReference type="InterPro" id="IPR004485">
    <property type="entry name" value="Cobalamin_biosynth_CobD/CbiB"/>
</dbReference>
<protein>
    <recommendedName>
        <fullName evidence="9">Cobalamin biosynthesis protein CobD</fullName>
    </recommendedName>
</protein>
<comment type="caution">
    <text evidence="9">Lacks conserved residue(s) required for the propagation of feature annotation.</text>
</comment>
<comment type="pathway">
    <text evidence="2 9">Cofactor biosynthesis; adenosylcobalamin biosynthesis.</text>
</comment>
<dbReference type="PANTHER" id="PTHR34308">
    <property type="entry name" value="COBALAMIN BIOSYNTHESIS PROTEIN CBIB"/>
    <property type="match status" value="1"/>
</dbReference>
<comment type="subcellular location">
    <subcellularLocation>
        <location evidence="1 9">Cell membrane</location>
        <topology evidence="1 9">Multi-pass membrane protein</topology>
    </subcellularLocation>
</comment>
<proteinExistence type="inferred from homology"/>
<evidence type="ECO:0000256" key="7">
    <source>
        <dbReference type="ARBA" id="ARBA00022989"/>
    </source>
</evidence>
<evidence type="ECO:0000256" key="9">
    <source>
        <dbReference type="HAMAP-Rule" id="MF_00024"/>
    </source>
</evidence>
<gene>
    <name evidence="10" type="primary">cbiB</name>
    <name evidence="9" type="synonym">cobD</name>
    <name evidence="10" type="ORF">KXJ70_12755</name>
</gene>
<comment type="similarity">
    <text evidence="3 9">Belongs to the CobD/CbiB family.</text>
</comment>
<reference evidence="10" key="1">
    <citation type="submission" date="2021-07" db="EMBL/GenBank/DDBJ databases">
        <title>Zhongshania sp. CAU 1632 isolated from seawater.</title>
        <authorList>
            <person name="Kim W."/>
        </authorList>
    </citation>
    <scope>NUCLEOTIDE SEQUENCE</scope>
    <source>
        <strain evidence="10">CAU 1632</strain>
    </source>
</reference>
<feature type="transmembrane region" description="Helical" evidence="9">
    <location>
        <begin position="158"/>
        <end position="180"/>
    </location>
</feature>
<dbReference type="Proteomes" id="UP001166291">
    <property type="component" value="Unassembled WGS sequence"/>
</dbReference>
<feature type="transmembrane region" description="Helical" evidence="9">
    <location>
        <begin position="56"/>
        <end position="75"/>
    </location>
</feature>
<evidence type="ECO:0000256" key="3">
    <source>
        <dbReference type="ARBA" id="ARBA00006263"/>
    </source>
</evidence>
<evidence type="ECO:0000256" key="4">
    <source>
        <dbReference type="ARBA" id="ARBA00022475"/>
    </source>
</evidence>
<dbReference type="RefSeq" id="WP_219043895.1">
    <property type="nucleotide sequence ID" value="NZ_JAHWDQ010000003.1"/>
</dbReference>
<keyword evidence="5 9" id="KW-0169">Cobalamin biosynthesis</keyword>
<sequence>MSSAMYIAMVWFSALCLDRVFGEPRRFHPLVGFGYLAKWVELGLNRVNSDLLKRGLGVFAWSILVLPPVILVCLFRDYLQQFSAPLVFLVDSLVLYSAIGWRSLCEHIRPVDRALAADDLAEARLKISYLVSRDTAELNSDQILSAGLETSLENSSDALFGSMLWYVLAGPAGVVLHRLANTLDAMWGYKNARYRYFGWWAARSDDVLNFIPAQLTSFGFSVLALSKRGFRCWFSQGWRWKSINAGAVMASGAAALNINLGGVATYHGETTERPILGCGVAPKAGDLERSIVLINKQLLLWLVVMALVGGLL</sequence>
<keyword evidence="8 9" id="KW-0472">Membrane</keyword>
<keyword evidence="4 9" id="KW-1003">Cell membrane</keyword>
<dbReference type="NCBIfam" id="TIGR00380">
    <property type="entry name" value="cobal_cbiB"/>
    <property type="match status" value="1"/>
</dbReference>
<comment type="caution">
    <text evidence="10">The sequence shown here is derived from an EMBL/GenBank/DDBJ whole genome shotgun (WGS) entry which is preliminary data.</text>
</comment>
<evidence type="ECO:0000256" key="5">
    <source>
        <dbReference type="ARBA" id="ARBA00022573"/>
    </source>
</evidence>
<keyword evidence="11" id="KW-1185">Reference proteome</keyword>
<evidence type="ECO:0000313" key="11">
    <source>
        <dbReference type="Proteomes" id="UP001166291"/>
    </source>
</evidence>
<name>A0ABS6VTK9_9GAMM</name>
<feature type="transmembrane region" description="Helical" evidence="9">
    <location>
        <begin position="82"/>
        <end position="101"/>
    </location>
</feature>
<comment type="function">
    <text evidence="9">Converts cobyric acid to cobinamide by the addition of aminopropanol on the F carboxylic group.</text>
</comment>
<dbReference type="PANTHER" id="PTHR34308:SF1">
    <property type="entry name" value="COBALAMIN BIOSYNTHESIS PROTEIN CBIB"/>
    <property type="match status" value="1"/>
</dbReference>
<evidence type="ECO:0000313" key="10">
    <source>
        <dbReference type="EMBL" id="MBW2941659.1"/>
    </source>
</evidence>